<dbReference type="STRING" id="418985.A0A1V9X608"/>
<dbReference type="FunCoup" id="A0A1V9X608">
    <property type="interactions" value="358"/>
</dbReference>
<dbReference type="PANTHER" id="PTHR13891:SF1">
    <property type="entry name" value="CYTOCHROME C OXIDASE ASSEMBLY FACTOR 7"/>
    <property type="match status" value="1"/>
</dbReference>
<evidence type="ECO:0008006" key="5">
    <source>
        <dbReference type="Google" id="ProtNLM"/>
    </source>
</evidence>
<dbReference type="InParanoid" id="A0A1V9X608"/>
<dbReference type="PANTHER" id="PTHR13891">
    <property type="entry name" value="CYTOCHROME C OXIDASE ASSEMBLY FACTOR 7"/>
    <property type="match status" value="1"/>
</dbReference>
<accession>A0A1V9X608</accession>
<keyword evidence="2" id="KW-0677">Repeat</keyword>
<protein>
    <recommendedName>
        <fullName evidence="5">Cytochrome c oxidase assembly factor 7-like</fullName>
    </recommendedName>
</protein>
<comment type="caution">
    <text evidence="3">The sequence shown here is derived from an EMBL/GenBank/DDBJ whole genome shotgun (WGS) entry which is preliminary data.</text>
</comment>
<name>A0A1V9X608_9ACAR</name>
<evidence type="ECO:0000256" key="1">
    <source>
        <dbReference type="ARBA" id="ARBA00008486"/>
    </source>
</evidence>
<dbReference type="InterPro" id="IPR040239">
    <property type="entry name" value="HcpB-like"/>
</dbReference>
<dbReference type="EMBL" id="MNPL01023233">
    <property type="protein sequence ID" value="OQR68846.1"/>
    <property type="molecule type" value="Genomic_DNA"/>
</dbReference>
<evidence type="ECO:0000256" key="2">
    <source>
        <dbReference type="ARBA" id="ARBA00022737"/>
    </source>
</evidence>
<keyword evidence="4" id="KW-1185">Reference proteome</keyword>
<gene>
    <name evidence="3" type="ORF">BIW11_01944</name>
</gene>
<dbReference type="InterPro" id="IPR011990">
    <property type="entry name" value="TPR-like_helical_dom_sf"/>
</dbReference>
<sequence length="233" mass="26557">MPYNMKDEEEVKEFLENLGIEYRFSCFKERKATGCHLLGDYMESIKRDYVKAAKVYKENCDERHYGHSCFKYATYCSLGRGTPEDKAKSFEYAMKACEANYADGCFLAGASLTDENSEKTKVSESDMIRGVDLLKRACELGSHHGCHFASARYIEGSGPITKDMKQAFELAIKACDLGNIYACSNVALMYRKGLGVAKDEAKAKFYREKVLDYQEQMKRMRTLRMEEGLDPIN</sequence>
<dbReference type="OrthoDB" id="272077at2759"/>
<dbReference type="AlphaFoldDB" id="A0A1V9X608"/>
<dbReference type="Gene3D" id="1.25.40.10">
    <property type="entry name" value="Tetratricopeptide repeat domain"/>
    <property type="match status" value="1"/>
</dbReference>
<dbReference type="SUPFAM" id="SSF81901">
    <property type="entry name" value="HCP-like"/>
    <property type="match status" value="2"/>
</dbReference>
<reference evidence="3 4" key="1">
    <citation type="journal article" date="2017" name="Gigascience">
        <title>Draft genome of the honey bee ectoparasitic mite, Tropilaelaps mercedesae, is shaped by the parasitic life history.</title>
        <authorList>
            <person name="Dong X."/>
            <person name="Armstrong S.D."/>
            <person name="Xia D."/>
            <person name="Makepeace B.L."/>
            <person name="Darby A.C."/>
            <person name="Kadowaki T."/>
        </authorList>
    </citation>
    <scope>NUCLEOTIDE SEQUENCE [LARGE SCALE GENOMIC DNA]</scope>
    <source>
        <strain evidence="3">Wuxi-XJTLU</strain>
    </source>
</reference>
<dbReference type="GO" id="GO:0005758">
    <property type="term" value="C:mitochondrial intermembrane space"/>
    <property type="evidence" value="ECO:0007669"/>
    <property type="project" value="TreeGrafter"/>
</dbReference>
<dbReference type="SMART" id="SM00671">
    <property type="entry name" value="SEL1"/>
    <property type="match status" value="4"/>
</dbReference>
<proteinExistence type="inferred from homology"/>
<comment type="similarity">
    <text evidence="1">Belongs to the hcp beta-lactamase family.</text>
</comment>
<dbReference type="Pfam" id="PF08238">
    <property type="entry name" value="Sel1"/>
    <property type="match status" value="5"/>
</dbReference>
<dbReference type="Proteomes" id="UP000192247">
    <property type="component" value="Unassembled WGS sequence"/>
</dbReference>
<evidence type="ECO:0000313" key="4">
    <source>
        <dbReference type="Proteomes" id="UP000192247"/>
    </source>
</evidence>
<evidence type="ECO:0000313" key="3">
    <source>
        <dbReference type="EMBL" id="OQR68846.1"/>
    </source>
</evidence>
<organism evidence="3 4">
    <name type="scientific">Tropilaelaps mercedesae</name>
    <dbReference type="NCBI Taxonomy" id="418985"/>
    <lineage>
        <taxon>Eukaryota</taxon>
        <taxon>Metazoa</taxon>
        <taxon>Ecdysozoa</taxon>
        <taxon>Arthropoda</taxon>
        <taxon>Chelicerata</taxon>
        <taxon>Arachnida</taxon>
        <taxon>Acari</taxon>
        <taxon>Parasitiformes</taxon>
        <taxon>Mesostigmata</taxon>
        <taxon>Gamasina</taxon>
        <taxon>Dermanyssoidea</taxon>
        <taxon>Laelapidae</taxon>
        <taxon>Tropilaelaps</taxon>
    </lineage>
</organism>
<dbReference type="InterPro" id="IPR006597">
    <property type="entry name" value="Sel1-like"/>
</dbReference>